<comment type="caution">
    <text evidence="2">The sequence shown here is derived from an EMBL/GenBank/DDBJ whole genome shotgun (WGS) entry which is preliminary data.</text>
</comment>
<dbReference type="RefSeq" id="WP_183659025.1">
    <property type="nucleotide sequence ID" value="NZ_JACHWU010000008.1"/>
</dbReference>
<dbReference type="Proteomes" id="UP000550714">
    <property type="component" value="Unassembled WGS sequence"/>
</dbReference>
<name>A0A839S642_9PSEU</name>
<evidence type="ECO:0000313" key="2">
    <source>
        <dbReference type="EMBL" id="MBB3053325.1"/>
    </source>
</evidence>
<reference evidence="2 3" key="1">
    <citation type="submission" date="2020-08" db="EMBL/GenBank/DDBJ databases">
        <title>Genomic Encyclopedia of Type Strains, Phase III (KMG-III): the genomes of soil and plant-associated and newly described type strains.</title>
        <authorList>
            <person name="Whitman W."/>
        </authorList>
    </citation>
    <scope>NUCLEOTIDE SEQUENCE [LARGE SCALE GENOMIC DNA]</scope>
    <source>
        <strain evidence="2 3">CECT 8577</strain>
    </source>
</reference>
<evidence type="ECO:0000256" key="1">
    <source>
        <dbReference type="SAM" id="MobiDB-lite"/>
    </source>
</evidence>
<protein>
    <submittedName>
        <fullName evidence="2">Uncharacterized protein</fullName>
    </submittedName>
</protein>
<feature type="region of interest" description="Disordered" evidence="1">
    <location>
        <begin position="1"/>
        <end position="35"/>
    </location>
</feature>
<dbReference type="EMBL" id="JACHWU010000008">
    <property type="protein sequence ID" value="MBB3053325.1"/>
    <property type="molecule type" value="Genomic_DNA"/>
</dbReference>
<keyword evidence="3" id="KW-1185">Reference proteome</keyword>
<evidence type="ECO:0000313" key="3">
    <source>
        <dbReference type="Proteomes" id="UP000550714"/>
    </source>
</evidence>
<gene>
    <name evidence="2" type="ORF">FHS23_004369</name>
</gene>
<sequence>MHDDSPVPGPPQEAGQDTPPNHDANAAQDTDPRAGIDEAVAALDDLEQLPVAEHVERFEAVHTELTVALSSIDKV</sequence>
<proteinExistence type="predicted"/>
<accession>A0A839S642</accession>
<organism evidence="2 3">
    <name type="scientific">Prauserella isguenensis</name>
    <dbReference type="NCBI Taxonomy" id="1470180"/>
    <lineage>
        <taxon>Bacteria</taxon>
        <taxon>Bacillati</taxon>
        <taxon>Actinomycetota</taxon>
        <taxon>Actinomycetes</taxon>
        <taxon>Pseudonocardiales</taxon>
        <taxon>Pseudonocardiaceae</taxon>
        <taxon>Prauserella</taxon>
    </lineage>
</organism>
<dbReference type="AlphaFoldDB" id="A0A839S642"/>